<dbReference type="PANTHER" id="PTHR33986">
    <property type="entry name" value="OS02G0535700 PROTEIN"/>
    <property type="match status" value="1"/>
</dbReference>
<dbReference type="PANTHER" id="PTHR33986:SF15">
    <property type="entry name" value="MITOCHONDRIAL FISSION PROTEIN ELM1"/>
    <property type="match status" value="1"/>
</dbReference>
<evidence type="ECO:0000313" key="2">
    <source>
        <dbReference type="Proteomes" id="UP000249046"/>
    </source>
</evidence>
<dbReference type="Proteomes" id="UP000249046">
    <property type="component" value="Unassembled WGS sequence"/>
</dbReference>
<evidence type="ECO:0000313" key="1">
    <source>
        <dbReference type="EMBL" id="PZQ10728.1"/>
    </source>
</evidence>
<dbReference type="InterPro" id="IPR009367">
    <property type="entry name" value="Elm1-like"/>
</dbReference>
<accession>A0A2W5K5W6</accession>
<dbReference type="AlphaFoldDB" id="A0A2W5K5W6"/>
<proteinExistence type="predicted"/>
<gene>
    <name evidence="1" type="ORF">DI564_15530</name>
</gene>
<reference evidence="1 2" key="1">
    <citation type="submission" date="2017-08" db="EMBL/GenBank/DDBJ databases">
        <title>Infants hospitalized years apart are colonized by the same room-sourced microbial strains.</title>
        <authorList>
            <person name="Brooks B."/>
            <person name="Olm M.R."/>
            <person name="Firek B.A."/>
            <person name="Baker R."/>
            <person name="Thomas B.C."/>
            <person name="Morowitz M.J."/>
            <person name="Banfield J.F."/>
        </authorList>
    </citation>
    <scope>NUCLEOTIDE SEQUENCE [LARGE SCALE GENOMIC DNA]</scope>
    <source>
        <strain evidence="1">S2_005_003_R2_42</strain>
    </source>
</reference>
<dbReference type="EMBL" id="QFPO01000019">
    <property type="protein sequence ID" value="PZQ10728.1"/>
    <property type="molecule type" value="Genomic_DNA"/>
</dbReference>
<comment type="caution">
    <text evidence="1">The sequence shown here is derived from an EMBL/GenBank/DDBJ whole genome shotgun (WGS) entry which is preliminary data.</text>
</comment>
<protein>
    <submittedName>
        <fullName evidence="1">Nucleoside-diphosphate sugar epimerase</fullName>
    </submittedName>
</protein>
<name>A0A2W5K5W6_9GAMM</name>
<dbReference type="Pfam" id="PF06258">
    <property type="entry name" value="Mito_fiss_Elm1"/>
    <property type="match status" value="1"/>
</dbReference>
<organism evidence="1 2">
    <name type="scientific">Rhodanobacter denitrificans</name>
    <dbReference type="NCBI Taxonomy" id="666685"/>
    <lineage>
        <taxon>Bacteria</taxon>
        <taxon>Pseudomonadati</taxon>
        <taxon>Pseudomonadota</taxon>
        <taxon>Gammaproteobacteria</taxon>
        <taxon>Lysobacterales</taxon>
        <taxon>Rhodanobacteraceae</taxon>
        <taxon>Rhodanobacter</taxon>
    </lineage>
</organism>
<sequence>MSGVGSARGWVVSDGIAGNRRQATALAQAMGLDAAVVTIGLRAPWDWFAPRLSAGAGLAVRRLDGAALAPPWPELAIGCGRRAAWLTRLLKARSGGRCYTVQILDPRIDADHFDVVVAPRHDGLSGPRVIETIGSLNPVGPAWLAEARTRFAALAQWPQPRVAVLIGAGNAAQRIDAAYFRRLIDALAARHAADGGSFLVTLSRRTPAALRPWLRQAFAAFPGLFWEGEADGENPYAGLLAFADRIVVTPDSVNMLSEAAATGRPVATFAPDPIGGKFASFHEALHRHGWLQPLDEPPRVPARPLAETAAVAAEVLRRWRAA</sequence>